<accession>A0A9D2CAC0</accession>
<evidence type="ECO:0000259" key="3">
    <source>
        <dbReference type="PROSITE" id="PS50006"/>
    </source>
</evidence>
<sequence length="410" mass="43204">MMRFVPGSAWAAVAGSRVAVLPADTAPEQVQRVFDALAADEALQEIAQGADRYGAPLALADCGAEGQLARRSGVPARLDDDDLEANASAVLVFESVRGSTLLVGDLRAKDDPTFPIAHGVTRVKALVLDLADVSLETLLPEDLPEPSAPAPGDGSLESGVIDSVPGFQRSAPVPSAPANPARSDVRPDPAEPPSAPLSAPKPSDPPAPVQHPAAAVPQDQLGDHDGSTIRAEDAAELIARNRAERSAQQPVQQEQLLHDSGPLVLSLVCHVGHVNPPSASVCAVCGGTIAQGSLQRRPRPDVAVAALPNGERVPLHNTVVFGRRPRARSSDPHTRLVEVESPQEDISRSHVQMRIEDWNVVAEDLGSTNGTMLLRHGQQPQRLRPDTPTFLWPGDQLDIGDGVVIEVQAP</sequence>
<reference evidence="4" key="2">
    <citation type="submission" date="2021-04" db="EMBL/GenBank/DDBJ databases">
        <authorList>
            <person name="Gilroy R."/>
        </authorList>
    </citation>
    <scope>NUCLEOTIDE SEQUENCE</scope>
    <source>
        <strain evidence="4">ChiGjej1B1-98</strain>
    </source>
</reference>
<dbReference type="SUPFAM" id="SSF49879">
    <property type="entry name" value="SMAD/FHA domain"/>
    <property type="match status" value="1"/>
</dbReference>
<feature type="compositionally biased region" description="Low complexity" evidence="2">
    <location>
        <begin position="170"/>
        <end position="182"/>
    </location>
</feature>
<dbReference type="AlphaFoldDB" id="A0A9D2CAC0"/>
<dbReference type="EMBL" id="DXDC01000389">
    <property type="protein sequence ID" value="HIY67157.1"/>
    <property type="molecule type" value="Genomic_DNA"/>
</dbReference>
<proteinExistence type="predicted"/>
<protein>
    <submittedName>
        <fullName evidence="4">FHA domain-containing protein</fullName>
    </submittedName>
</protein>
<feature type="domain" description="FHA" evidence="3">
    <location>
        <begin position="319"/>
        <end position="373"/>
    </location>
</feature>
<keyword evidence="1" id="KW-0597">Phosphoprotein</keyword>
<gene>
    <name evidence="4" type="ORF">H9830_12880</name>
</gene>
<dbReference type="Pfam" id="PF00498">
    <property type="entry name" value="FHA"/>
    <property type="match status" value="1"/>
</dbReference>
<evidence type="ECO:0000256" key="1">
    <source>
        <dbReference type="ARBA" id="ARBA00022553"/>
    </source>
</evidence>
<dbReference type="Gene3D" id="2.60.200.20">
    <property type="match status" value="1"/>
</dbReference>
<comment type="caution">
    <text evidence="4">The sequence shown here is derived from an EMBL/GenBank/DDBJ whole genome shotgun (WGS) entry which is preliminary data.</text>
</comment>
<dbReference type="CDD" id="cd00060">
    <property type="entry name" value="FHA"/>
    <property type="match status" value="1"/>
</dbReference>
<feature type="region of interest" description="Disordered" evidence="2">
    <location>
        <begin position="141"/>
        <end position="226"/>
    </location>
</feature>
<name>A0A9D2CAC0_9MICO</name>
<reference evidence="4" key="1">
    <citation type="journal article" date="2021" name="PeerJ">
        <title>Extensive microbial diversity within the chicken gut microbiome revealed by metagenomics and culture.</title>
        <authorList>
            <person name="Gilroy R."/>
            <person name="Ravi A."/>
            <person name="Getino M."/>
            <person name="Pursley I."/>
            <person name="Horton D.L."/>
            <person name="Alikhan N.F."/>
            <person name="Baker D."/>
            <person name="Gharbi K."/>
            <person name="Hall N."/>
            <person name="Watson M."/>
            <person name="Adriaenssens E.M."/>
            <person name="Foster-Nyarko E."/>
            <person name="Jarju S."/>
            <person name="Secka A."/>
            <person name="Antonio M."/>
            <person name="Oren A."/>
            <person name="Chaudhuri R.R."/>
            <person name="La Ragione R."/>
            <person name="Hildebrand F."/>
            <person name="Pallen M.J."/>
        </authorList>
    </citation>
    <scope>NUCLEOTIDE SEQUENCE</scope>
    <source>
        <strain evidence="4">ChiGjej1B1-98</strain>
    </source>
</reference>
<organism evidence="4 5">
    <name type="scientific">Candidatus Agrococcus pullicola</name>
    <dbReference type="NCBI Taxonomy" id="2838429"/>
    <lineage>
        <taxon>Bacteria</taxon>
        <taxon>Bacillati</taxon>
        <taxon>Actinomycetota</taxon>
        <taxon>Actinomycetes</taxon>
        <taxon>Micrococcales</taxon>
        <taxon>Microbacteriaceae</taxon>
        <taxon>Agrococcus</taxon>
    </lineage>
</organism>
<evidence type="ECO:0000313" key="5">
    <source>
        <dbReference type="Proteomes" id="UP000824005"/>
    </source>
</evidence>
<dbReference type="InterPro" id="IPR000253">
    <property type="entry name" value="FHA_dom"/>
</dbReference>
<dbReference type="InterPro" id="IPR008984">
    <property type="entry name" value="SMAD_FHA_dom_sf"/>
</dbReference>
<dbReference type="Proteomes" id="UP000824005">
    <property type="component" value="Unassembled WGS sequence"/>
</dbReference>
<dbReference type="PROSITE" id="PS50006">
    <property type="entry name" value="FHA_DOMAIN"/>
    <property type="match status" value="1"/>
</dbReference>
<evidence type="ECO:0000256" key="2">
    <source>
        <dbReference type="SAM" id="MobiDB-lite"/>
    </source>
</evidence>
<evidence type="ECO:0000313" key="4">
    <source>
        <dbReference type="EMBL" id="HIY67157.1"/>
    </source>
</evidence>
<dbReference type="SMART" id="SM00240">
    <property type="entry name" value="FHA"/>
    <property type="match status" value="1"/>
</dbReference>